<dbReference type="InterPro" id="IPR027417">
    <property type="entry name" value="P-loop_NTPase"/>
</dbReference>
<dbReference type="PANTHER" id="PTHR32071">
    <property type="entry name" value="TRANSCRIPTIONAL REGULATORY PROTEIN"/>
    <property type="match status" value="1"/>
</dbReference>
<dbReference type="GO" id="GO:0005524">
    <property type="term" value="F:ATP binding"/>
    <property type="evidence" value="ECO:0007669"/>
    <property type="project" value="UniProtKB-KW"/>
</dbReference>
<dbReference type="InterPro" id="IPR002197">
    <property type="entry name" value="HTH_Fis"/>
</dbReference>
<evidence type="ECO:0000256" key="2">
    <source>
        <dbReference type="ARBA" id="ARBA00022840"/>
    </source>
</evidence>
<accession>A0AAJ1IFA1</accession>
<dbReference type="PROSITE" id="PS00688">
    <property type="entry name" value="SIGMA54_INTERACT_3"/>
    <property type="match status" value="1"/>
</dbReference>
<comment type="caution">
    <text evidence="9">The sequence shown here is derived from an EMBL/GenBank/DDBJ whole genome shotgun (WGS) entry which is preliminary data.</text>
</comment>
<dbReference type="Gene3D" id="3.40.50.300">
    <property type="entry name" value="P-loop containing nucleotide triphosphate hydrolases"/>
    <property type="match status" value="1"/>
</dbReference>
<dbReference type="AlphaFoldDB" id="A0AAJ1IFA1"/>
<dbReference type="InterPro" id="IPR011006">
    <property type="entry name" value="CheY-like_superfamily"/>
</dbReference>
<dbReference type="InterPro" id="IPR025943">
    <property type="entry name" value="Sigma_54_int_dom_ATP-bd_2"/>
</dbReference>
<dbReference type="SMART" id="SM00448">
    <property type="entry name" value="REC"/>
    <property type="match status" value="1"/>
</dbReference>
<dbReference type="InterPro" id="IPR009057">
    <property type="entry name" value="Homeodomain-like_sf"/>
</dbReference>
<dbReference type="GO" id="GO:0043565">
    <property type="term" value="F:sequence-specific DNA binding"/>
    <property type="evidence" value="ECO:0007669"/>
    <property type="project" value="InterPro"/>
</dbReference>
<evidence type="ECO:0000256" key="1">
    <source>
        <dbReference type="ARBA" id="ARBA00022741"/>
    </source>
</evidence>
<keyword evidence="2" id="KW-0067">ATP-binding</keyword>
<dbReference type="InterPro" id="IPR025944">
    <property type="entry name" value="Sigma_54_int_dom_CS"/>
</dbReference>
<evidence type="ECO:0000256" key="4">
    <source>
        <dbReference type="ARBA" id="ARBA00023125"/>
    </source>
</evidence>
<keyword evidence="5" id="KW-0804">Transcription</keyword>
<dbReference type="Pfam" id="PF00158">
    <property type="entry name" value="Sigma54_activat"/>
    <property type="match status" value="1"/>
</dbReference>
<evidence type="ECO:0000259" key="8">
    <source>
        <dbReference type="PROSITE" id="PS50110"/>
    </source>
</evidence>
<feature type="domain" description="Response regulatory" evidence="8">
    <location>
        <begin position="6"/>
        <end position="119"/>
    </location>
</feature>
<dbReference type="Pfam" id="PF00072">
    <property type="entry name" value="Response_reg"/>
    <property type="match status" value="1"/>
</dbReference>
<gene>
    <name evidence="9" type="ORF">PQJ61_06120</name>
</gene>
<dbReference type="InterPro" id="IPR003593">
    <property type="entry name" value="AAA+_ATPase"/>
</dbReference>
<protein>
    <submittedName>
        <fullName evidence="9">Sigma-54 dependent transcriptional regulator</fullName>
    </submittedName>
</protein>
<dbReference type="InterPro" id="IPR001789">
    <property type="entry name" value="Sig_transdc_resp-reg_receiver"/>
</dbReference>
<dbReference type="InterPro" id="IPR058031">
    <property type="entry name" value="AAA_lid_NorR"/>
</dbReference>
<keyword evidence="1" id="KW-0547">Nucleotide-binding</keyword>
<feature type="domain" description="Sigma-54 factor interaction" evidence="7">
    <location>
        <begin position="138"/>
        <end position="366"/>
    </location>
</feature>
<dbReference type="InterPro" id="IPR025662">
    <property type="entry name" value="Sigma_54_int_dom_ATP-bd_1"/>
</dbReference>
<dbReference type="Gene3D" id="1.10.8.60">
    <property type="match status" value="1"/>
</dbReference>
<dbReference type="EMBL" id="JAQQAL010000011">
    <property type="protein sequence ID" value="MDC7226320.1"/>
    <property type="molecule type" value="Genomic_DNA"/>
</dbReference>
<dbReference type="SMART" id="SM00382">
    <property type="entry name" value="AAA"/>
    <property type="match status" value="1"/>
</dbReference>
<dbReference type="GO" id="GO:0000160">
    <property type="term" value="P:phosphorelay signal transduction system"/>
    <property type="evidence" value="ECO:0007669"/>
    <property type="project" value="InterPro"/>
</dbReference>
<evidence type="ECO:0000256" key="3">
    <source>
        <dbReference type="ARBA" id="ARBA00023015"/>
    </source>
</evidence>
<dbReference type="PROSITE" id="PS50110">
    <property type="entry name" value="RESPONSE_REGULATORY"/>
    <property type="match status" value="1"/>
</dbReference>
<dbReference type="SUPFAM" id="SSF52540">
    <property type="entry name" value="P-loop containing nucleoside triphosphate hydrolases"/>
    <property type="match status" value="1"/>
</dbReference>
<evidence type="ECO:0000256" key="5">
    <source>
        <dbReference type="ARBA" id="ARBA00023163"/>
    </source>
</evidence>
<evidence type="ECO:0000313" key="10">
    <source>
        <dbReference type="Proteomes" id="UP001221217"/>
    </source>
</evidence>
<evidence type="ECO:0000259" key="7">
    <source>
        <dbReference type="PROSITE" id="PS50045"/>
    </source>
</evidence>
<proteinExistence type="predicted"/>
<dbReference type="PROSITE" id="PS50045">
    <property type="entry name" value="SIGMA54_INTERACT_4"/>
    <property type="match status" value="1"/>
</dbReference>
<dbReference type="CDD" id="cd00009">
    <property type="entry name" value="AAA"/>
    <property type="match status" value="1"/>
</dbReference>
<dbReference type="SUPFAM" id="SSF46689">
    <property type="entry name" value="Homeodomain-like"/>
    <property type="match status" value="1"/>
</dbReference>
<dbReference type="InterPro" id="IPR002078">
    <property type="entry name" value="Sigma_54_int"/>
</dbReference>
<evidence type="ECO:0000256" key="6">
    <source>
        <dbReference type="PROSITE-ProRule" id="PRU00169"/>
    </source>
</evidence>
<sequence>MNENKKIIIIEDEQRLLDLFLFNLRDKYRVEGYPSAEQFLDIYVPEETLMVITDVRLPQKSGIDVLKAVKLVSAEVPVVIMTAYGSIDQAVSAVKLGAYDYLTKPVSFTQIEEVIERALTLRDNITEEAPLFPSDSGFITADKITVDQLNLAAQVAPQKIPVLILGETGTGKEIVSELVHKASGRKGEFVKINCAAIPAELLEGELFGYKKGAFTGASESYEGKIKLSDGGTLFLDEIGDLSESLQATLLRVLEDQSFYPLGDNNLVSVDLRVIAATNSDLKAEVEAGRFRSDLYYRLAVVPVRIPPLRDRPGDAVLIARRFFEELVSEGDIKAKSIDDNVYDAFSFYTWPGNVRELRNTVTQMALLSQDEVVGIERLPSEIMQENSNAEGIPATYEELKEMKKILKNETVSKIEKRFLISVLSKNNWNVSRTAAAAGIDRRYLQNLMKKYGIKKQA</sequence>
<dbReference type="GO" id="GO:0006355">
    <property type="term" value="P:regulation of DNA-templated transcription"/>
    <property type="evidence" value="ECO:0007669"/>
    <property type="project" value="InterPro"/>
</dbReference>
<dbReference type="Proteomes" id="UP001221217">
    <property type="component" value="Unassembled WGS sequence"/>
</dbReference>
<reference evidence="9 10" key="1">
    <citation type="submission" date="2022-12" db="EMBL/GenBank/DDBJ databases">
        <title>Metagenome assembled genome from gulf of manar.</title>
        <authorList>
            <person name="Kohli P."/>
            <person name="Pk S."/>
            <person name="Venkata Ramana C."/>
            <person name="Sasikala C."/>
        </authorList>
    </citation>
    <scope>NUCLEOTIDE SEQUENCE [LARGE SCALE GENOMIC DNA]</scope>
    <source>
        <strain evidence="9">JB008</strain>
    </source>
</reference>
<dbReference type="SUPFAM" id="SSF52172">
    <property type="entry name" value="CheY-like"/>
    <property type="match status" value="1"/>
</dbReference>
<keyword evidence="3" id="KW-0805">Transcription regulation</keyword>
<organism evidence="9 10">
    <name type="scientific">Candidatus Thalassospirochaeta sargassi</name>
    <dbReference type="NCBI Taxonomy" id="3119039"/>
    <lineage>
        <taxon>Bacteria</taxon>
        <taxon>Pseudomonadati</taxon>
        <taxon>Spirochaetota</taxon>
        <taxon>Spirochaetia</taxon>
        <taxon>Spirochaetales</taxon>
        <taxon>Spirochaetaceae</taxon>
        <taxon>Candidatus Thalassospirochaeta</taxon>
    </lineage>
</organism>
<dbReference type="Pfam" id="PF25601">
    <property type="entry name" value="AAA_lid_14"/>
    <property type="match status" value="1"/>
</dbReference>
<name>A0AAJ1IFA1_9SPIO</name>
<dbReference type="PROSITE" id="PS00676">
    <property type="entry name" value="SIGMA54_INTERACT_2"/>
    <property type="match status" value="1"/>
</dbReference>
<dbReference type="PRINTS" id="PR01590">
    <property type="entry name" value="HTHFIS"/>
</dbReference>
<dbReference type="PROSITE" id="PS00675">
    <property type="entry name" value="SIGMA54_INTERACT_1"/>
    <property type="match status" value="1"/>
</dbReference>
<evidence type="ECO:0000313" key="9">
    <source>
        <dbReference type="EMBL" id="MDC7226320.1"/>
    </source>
</evidence>
<keyword evidence="4" id="KW-0238">DNA-binding</keyword>
<dbReference type="Pfam" id="PF02954">
    <property type="entry name" value="HTH_8"/>
    <property type="match status" value="1"/>
</dbReference>
<feature type="modified residue" description="4-aspartylphosphate" evidence="6">
    <location>
        <position position="54"/>
    </location>
</feature>
<dbReference type="Gene3D" id="3.40.50.2300">
    <property type="match status" value="1"/>
</dbReference>
<keyword evidence="6" id="KW-0597">Phosphoprotein</keyword>
<dbReference type="FunFam" id="3.40.50.300:FF:000006">
    <property type="entry name" value="DNA-binding transcriptional regulator NtrC"/>
    <property type="match status" value="1"/>
</dbReference>
<dbReference type="Gene3D" id="1.10.10.60">
    <property type="entry name" value="Homeodomain-like"/>
    <property type="match status" value="1"/>
</dbReference>